<feature type="compositionally biased region" description="Basic residues" evidence="1">
    <location>
        <begin position="1"/>
        <end position="10"/>
    </location>
</feature>
<feature type="compositionally biased region" description="Basic and acidic residues" evidence="1">
    <location>
        <begin position="29"/>
        <end position="57"/>
    </location>
</feature>
<feature type="region of interest" description="Disordered" evidence="1">
    <location>
        <begin position="1"/>
        <end position="65"/>
    </location>
</feature>
<proteinExistence type="predicted"/>
<dbReference type="Proteomes" id="UP000828390">
    <property type="component" value="Unassembled WGS sequence"/>
</dbReference>
<sequence length="169" mass="19406">MKNSRKRKHNPPPFSPYYRPIGEGISYKIFDKPAEPETTIKSEEHQEINETKKEPSEGSKSTSQNNVKYVYNKKGAFTIHPDHEKHMCLFETLAKQNNMSTRQYYQMMKKDLTSAELTEWKLVLMGTKTHPQAYNVTPPVNSDQPFTCSGITSNGVCIVAIFLGRLFAW</sequence>
<gene>
    <name evidence="2" type="ORF">DPMN_111024</name>
</gene>
<reference evidence="2" key="1">
    <citation type="journal article" date="2019" name="bioRxiv">
        <title>The Genome of the Zebra Mussel, Dreissena polymorpha: A Resource for Invasive Species Research.</title>
        <authorList>
            <person name="McCartney M.A."/>
            <person name="Auch B."/>
            <person name="Kono T."/>
            <person name="Mallez S."/>
            <person name="Zhang Y."/>
            <person name="Obille A."/>
            <person name="Becker A."/>
            <person name="Abrahante J.E."/>
            <person name="Garbe J."/>
            <person name="Badalamenti J.P."/>
            <person name="Herman A."/>
            <person name="Mangelson H."/>
            <person name="Liachko I."/>
            <person name="Sullivan S."/>
            <person name="Sone E.D."/>
            <person name="Koren S."/>
            <person name="Silverstein K.A.T."/>
            <person name="Beckman K.B."/>
            <person name="Gohl D.M."/>
        </authorList>
    </citation>
    <scope>NUCLEOTIDE SEQUENCE</scope>
    <source>
        <strain evidence="2">Duluth1</strain>
        <tissue evidence="2">Whole animal</tissue>
    </source>
</reference>
<evidence type="ECO:0000313" key="3">
    <source>
        <dbReference type="Proteomes" id="UP000828390"/>
    </source>
</evidence>
<comment type="caution">
    <text evidence="2">The sequence shown here is derived from an EMBL/GenBank/DDBJ whole genome shotgun (WGS) entry which is preliminary data.</text>
</comment>
<keyword evidence="3" id="KW-1185">Reference proteome</keyword>
<name>A0A9D4KE97_DREPO</name>
<reference evidence="2" key="2">
    <citation type="submission" date="2020-11" db="EMBL/GenBank/DDBJ databases">
        <authorList>
            <person name="McCartney M.A."/>
            <person name="Auch B."/>
            <person name="Kono T."/>
            <person name="Mallez S."/>
            <person name="Becker A."/>
            <person name="Gohl D.M."/>
            <person name="Silverstein K.A.T."/>
            <person name="Koren S."/>
            <person name="Bechman K.B."/>
            <person name="Herman A."/>
            <person name="Abrahante J.E."/>
            <person name="Garbe J."/>
        </authorList>
    </citation>
    <scope>NUCLEOTIDE SEQUENCE</scope>
    <source>
        <strain evidence="2">Duluth1</strain>
        <tissue evidence="2">Whole animal</tissue>
    </source>
</reference>
<accession>A0A9D4KE97</accession>
<evidence type="ECO:0000313" key="2">
    <source>
        <dbReference type="EMBL" id="KAH3837626.1"/>
    </source>
</evidence>
<evidence type="ECO:0000256" key="1">
    <source>
        <dbReference type="SAM" id="MobiDB-lite"/>
    </source>
</evidence>
<organism evidence="2 3">
    <name type="scientific">Dreissena polymorpha</name>
    <name type="common">Zebra mussel</name>
    <name type="synonym">Mytilus polymorpha</name>
    <dbReference type="NCBI Taxonomy" id="45954"/>
    <lineage>
        <taxon>Eukaryota</taxon>
        <taxon>Metazoa</taxon>
        <taxon>Spiralia</taxon>
        <taxon>Lophotrochozoa</taxon>
        <taxon>Mollusca</taxon>
        <taxon>Bivalvia</taxon>
        <taxon>Autobranchia</taxon>
        <taxon>Heteroconchia</taxon>
        <taxon>Euheterodonta</taxon>
        <taxon>Imparidentia</taxon>
        <taxon>Neoheterodontei</taxon>
        <taxon>Myida</taxon>
        <taxon>Dreissenoidea</taxon>
        <taxon>Dreissenidae</taxon>
        <taxon>Dreissena</taxon>
    </lineage>
</organism>
<dbReference type="AlphaFoldDB" id="A0A9D4KE97"/>
<dbReference type="EMBL" id="JAIWYP010000004">
    <property type="protein sequence ID" value="KAH3837626.1"/>
    <property type="molecule type" value="Genomic_DNA"/>
</dbReference>
<protein>
    <submittedName>
        <fullName evidence="2">Uncharacterized protein</fullName>
    </submittedName>
</protein>